<sequence>MAARGGDSAHELRVLRSPHHTDRRSQTELAAIDSVEALHETCVENHRSLLQLHDGRYLLARRADVVDGTLGVWVSASGADDLDDEAVLVEETFQPLPFQTGRDDSPRLIILGLLQGKFKHTHTGRDYWVTDIDANDFGVRAVMLATSPSGALSRGRAVRRTIDEFISAFLAREPAPARSPPAPRTTAAAGGETTPARLALTSASLDVSRRPVGKALRLWPHWRRTAPSLADPATAGIDDLAELLSPLMGREVRGRTSVISAMAKVDGQLSFEARRRTSLRTVIRELGDEALTTAEVGALFRDHLCPGGTPGATPAGTPRRQTARSARAARDDDEAGTDLIGTPRESANSRKEGRGSFRNQPLPPTYVLSEHGT</sequence>
<dbReference type="Proteomes" id="UP001515480">
    <property type="component" value="Unassembled WGS sequence"/>
</dbReference>
<evidence type="ECO:0000313" key="3">
    <source>
        <dbReference type="Proteomes" id="UP001515480"/>
    </source>
</evidence>
<comment type="caution">
    <text evidence="2">The sequence shown here is derived from an EMBL/GenBank/DDBJ whole genome shotgun (WGS) entry which is preliminary data.</text>
</comment>
<organism evidence="2 3">
    <name type="scientific">Prymnesium parvum</name>
    <name type="common">Toxic golden alga</name>
    <dbReference type="NCBI Taxonomy" id="97485"/>
    <lineage>
        <taxon>Eukaryota</taxon>
        <taxon>Haptista</taxon>
        <taxon>Haptophyta</taxon>
        <taxon>Prymnesiophyceae</taxon>
        <taxon>Prymnesiales</taxon>
        <taxon>Prymnesiaceae</taxon>
        <taxon>Prymnesium</taxon>
    </lineage>
</organism>
<feature type="region of interest" description="Disordered" evidence="1">
    <location>
        <begin position="173"/>
        <end position="193"/>
    </location>
</feature>
<proteinExistence type="predicted"/>
<feature type="compositionally biased region" description="Basic and acidic residues" evidence="1">
    <location>
        <begin position="7"/>
        <end position="25"/>
    </location>
</feature>
<accession>A0AB34IST2</accession>
<dbReference type="AlphaFoldDB" id="A0AB34IST2"/>
<evidence type="ECO:0000256" key="1">
    <source>
        <dbReference type="SAM" id="MobiDB-lite"/>
    </source>
</evidence>
<gene>
    <name evidence="2" type="ORF">AB1Y20_010943</name>
</gene>
<name>A0AB34IST2_PRYPA</name>
<feature type="region of interest" description="Disordered" evidence="1">
    <location>
        <begin position="305"/>
        <end position="373"/>
    </location>
</feature>
<dbReference type="EMBL" id="JBGBPQ010000020">
    <property type="protein sequence ID" value="KAL1504542.1"/>
    <property type="molecule type" value="Genomic_DNA"/>
</dbReference>
<reference evidence="2 3" key="1">
    <citation type="journal article" date="2024" name="Science">
        <title>Giant polyketide synthase enzymes in the biosynthesis of giant marine polyether toxins.</title>
        <authorList>
            <person name="Fallon T.R."/>
            <person name="Shende V.V."/>
            <person name="Wierzbicki I.H."/>
            <person name="Pendleton A.L."/>
            <person name="Watervoot N.F."/>
            <person name="Auber R.P."/>
            <person name="Gonzalez D.J."/>
            <person name="Wisecaver J.H."/>
            <person name="Moore B.S."/>
        </authorList>
    </citation>
    <scope>NUCLEOTIDE SEQUENCE [LARGE SCALE GENOMIC DNA]</scope>
    <source>
        <strain evidence="2 3">12B1</strain>
    </source>
</reference>
<protein>
    <submittedName>
        <fullName evidence="2">Uncharacterized protein</fullName>
    </submittedName>
</protein>
<evidence type="ECO:0000313" key="2">
    <source>
        <dbReference type="EMBL" id="KAL1504542.1"/>
    </source>
</evidence>
<keyword evidence="3" id="KW-1185">Reference proteome</keyword>
<feature type="compositionally biased region" description="Low complexity" evidence="1">
    <location>
        <begin position="184"/>
        <end position="193"/>
    </location>
</feature>
<feature type="compositionally biased region" description="Low complexity" evidence="1">
    <location>
        <begin position="311"/>
        <end position="326"/>
    </location>
</feature>
<feature type="region of interest" description="Disordered" evidence="1">
    <location>
        <begin position="1"/>
        <end position="25"/>
    </location>
</feature>